<proteinExistence type="inferred from homology"/>
<gene>
    <name evidence="3" type="ORF">CENDO_00410</name>
</gene>
<dbReference type="Pfam" id="PF03401">
    <property type="entry name" value="TctC"/>
    <property type="match status" value="1"/>
</dbReference>
<dbReference type="KEGG" id="cee:CENDO_00410"/>
<keyword evidence="4" id="KW-1185">Reference proteome</keyword>
<evidence type="ECO:0000313" key="3">
    <source>
        <dbReference type="EMBL" id="QCB27392.1"/>
    </source>
</evidence>
<dbReference type="PANTHER" id="PTHR42928:SF3">
    <property type="entry name" value="UPF0065 PROTEIN YFLP"/>
    <property type="match status" value="1"/>
</dbReference>
<dbReference type="InterPro" id="IPR042100">
    <property type="entry name" value="Bug_dom1"/>
</dbReference>
<evidence type="ECO:0000313" key="4">
    <source>
        <dbReference type="Proteomes" id="UP000296352"/>
    </source>
</evidence>
<comment type="similarity">
    <text evidence="1">Belongs to the UPF0065 (bug) family.</text>
</comment>
<dbReference type="RefSeq" id="WP_168707146.1">
    <property type="nucleotide sequence ID" value="NZ_CP039247.1"/>
</dbReference>
<keyword evidence="2" id="KW-1133">Transmembrane helix</keyword>
<keyword evidence="2" id="KW-0472">Membrane</keyword>
<dbReference type="CDD" id="cd07012">
    <property type="entry name" value="PBP2_Bug_TTT"/>
    <property type="match status" value="1"/>
</dbReference>
<feature type="transmembrane region" description="Helical" evidence="2">
    <location>
        <begin position="6"/>
        <end position="27"/>
    </location>
</feature>
<evidence type="ECO:0000256" key="1">
    <source>
        <dbReference type="ARBA" id="ARBA00006987"/>
    </source>
</evidence>
<dbReference type="PANTHER" id="PTHR42928">
    <property type="entry name" value="TRICARBOXYLATE-BINDING PROTEIN"/>
    <property type="match status" value="1"/>
</dbReference>
<dbReference type="AlphaFoldDB" id="A0A4P7QCV8"/>
<accession>A0A4P7QCV8</accession>
<dbReference type="Proteomes" id="UP000296352">
    <property type="component" value="Chromosome"/>
</dbReference>
<keyword evidence="2" id="KW-0812">Transmembrane</keyword>
<dbReference type="PIRSF" id="PIRSF017082">
    <property type="entry name" value="YflP"/>
    <property type="match status" value="1"/>
</dbReference>
<dbReference type="SUPFAM" id="SSF53850">
    <property type="entry name" value="Periplasmic binding protein-like II"/>
    <property type="match status" value="1"/>
</dbReference>
<evidence type="ECO:0000256" key="2">
    <source>
        <dbReference type="SAM" id="Phobius"/>
    </source>
</evidence>
<sequence precursor="true">MKAKNATTTIIVVIAVVLTLCTLWISIANDRQAAARSSLTFIAGAATGGGWDTTARSIQEVARGQGIVNNVQVVNIPGAGGTIALEGLAQKAGSENTLLVIGGGMIASSEIAQPGVSITDVTPIARMTEEYSVIAVPQDSEFQTLQDFIDAWLADPQSVTIGGAAIGNTDHLLISRAAMTLGMDPKAMKYIPFEGGGEMLNAMLSDSIDVGVTGYPDIRDQVEAGNLRVLGMSSPERVEGMDFPTFSEQGLDLVATNWRGIAAPPGLEPEERQELIDILTEVNDTEEWKEITDRNNWQRVFLAGDEFEKFVAQEREDALDTVEALGL</sequence>
<dbReference type="InterPro" id="IPR005064">
    <property type="entry name" value="BUG"/>
</dbReference>
<dbReference type="EMBL" id="CP039247">
    <property type="protein sequence ID" value="QCB27392.1"/>
    <property type="molecule type" value="Genomic_DNA"/>
</dbReference>
<keyword evidence="3" id="KW-0675">Receptor</keyword>
<dbReference type="Gene3D" id="3.40.190.10">
    <property type="entry name" value="Periplasmic binding protein-like II"/>
    <property type="match status" value="1"/>
</dbReference>
<dbReference type="Gene3D" id="3.40.190.150">
    <property type="entry name" value="Bordetella uptake gene, domain 1"/>
    <property type="match status" value="1"/>
</dbReference>
<organism evidence="3 4">
    <name type="scientific">Corynebacterium endometrii</name>
    <dbReference type="NCBI Taxonomy" id="2488819"/>
    <lineage>
        <taxon>Bacteria</taxon>
        <taxon>Bacillati</taxon>
        <taxon>Actinomycetota</taxon>
        <taxon>Actinomycetes</taxon>
        <taxon>Mycobacteriales</taxon>
        <taxon>Corynebacteriaceae</taxon>
        <taxon>Corynebacterium</taxon>
    </lineage>
</organism>
<protein>
    <submittedName>
        <fullName evidence="3">Tripartite tricarboxylate transporter family receptor</fullName>
    </submittedName>
</protein>
<reference evidence="3 4" key="1">
    <citation type="submission" date="2019-04" db="EMBL/GenBank/DDBJ databases">
        <title>Corynebacterium endometrii sp. nov., isolated from the uterus of a cow with endometritis.</title>
        <authorList>
            <person name="Ballas P."/>
            <person name="Ruckert C."/>
            <person name="Wagener K."/>
            <person name="Drillich M."/>
            <person name="Kaempfer P."/>
            <person name="Busse H.-J."/>
            <person name="Ehling-Schulz M."/>
        </authorList>
    </citation>
    <scope>NUCLEOTIDE SEQUENCE [LARGE SCALE GENOMIC DNA]</scope>
    <source>
        <strain evidence="3 4">LMM-1653</strain>
    </source>
</reference>
<name>A0A4P7QCV8_9CORY</name>